<keyword evidence="2" id="KW-1185">Reference proteome</keyword>
<accession>A0ABC8M9U8</accession>
<comment type="caution">
    <text evidence="1">The sequence shown here is derived from an EMBL/GenBank/DDBJ whole genome shotgun (WGS) entry which is preliminary data.</text>
</comment>
<evidence type="ECO:0000313" key="1">
    <source>
        <dbReference type="EMBL" id="CAH8392647.1"/>
    </source>
</evidence>
<protein>
    <submittedName>
        <fullName evidence="1">Uncharacterized protein</fullName>
    </submittedName>
</protein>
<reference evidence="1 2" key="1">
    <citation type="submission" date="2022-03" db="EMBL/GenBank/DDBJ databases">
        <authorList>
            <person name="Macdonald S."/>
            <person name="Ahmed S."/>
            <person name="Newling K."/>
        </authorList>
    </citation>
    <scope>NUCLEOTIDE SEQUENCE [LARGE SCALE GENOMIC DNA]</scope>
</reference>
<gene>
    <name evidence="1" type="ORF">ERUC_LOCUS45130</name>
</gene>
<proteinExistence type="predicted"/>
<dbReference type="AlphaFoldDB" id="A0ABC8M9U8"/>
<name>A0ABC8M9U8_ERUVS</name>
<evidence type="ECO:0000313" key="2">
    <source>
        <dbReference type="Proteomes" id="UP001642260"/>
    </source>
</evidence>
<sequence length="168" mass="18650">MEVMVADAGNKGGARKLVISTTMGGPMTKKFAQVLLSPRKRLQTKPVGNRKGGGSKPGEVRSVVIAKPSLKYFMDLKPARDKLYGTIGMELLGFGLRMFGWGKLLQGLCPREGIIGFLSQSVYALSGEEEKLKWHWSMECMDSKIPSSQWPIWSRIWFPVQTLIASCQ</sequence>
<organism evidence="1 2">
    <name type="scientific">Eruca vesicaria subsp. sativa</name>
    <name type="common">Garden rocket</name>
    <name type="synonym">Eruca sativa</name>
    <dbReference type="NCBI Taxonomy" id="29727"/>
    <lineage>
        <taxon>Eukaryota</taxon>
        <taxon>Viridiplantae</taxon>
        <taxon>Streptophyta</taxon>
        <taxon>Embryophyta</taxon>
        <taxon>Tracheophyta</taxon>
        <taxon>Spermatophyta</taxon>
        <taxon>Magnoliopsida</taxon>
        <taxon>eudicotyledons</taxon>
        <taxon>Gunneridae</taxon>
        <taxon>Pentapetalae</taxon>
        <taxon>rosids</taxon>
        <taxon>malvids</taxon>
        <taxon>Brassicales</taxon>
        <taxon>Brassicaceae</taxon>
        <taxon>Brassiceae</taxon>
        <taxon>Eruca</taxon>
    </lineage>
</organism>
<dbReference type="Proteomes" id="UP001642260">
    <property type="component" value="Unassembled WGS sequence"/>
</dbReference>
<dbReference type="EMBL" id="CAKOAT010997668">
    <property type="protein sequence ID" value="CAH8392647.1"/>
    <property type="molecule type" value="Genomic_DNA"/>
</dbReference>